<dbReference type="InterPro" id="IPR048851">
    <property type="entry name" value="PaaA2_dom"/>
</dbReference>
<dbReference type="Pfam" id="PF21217">
    <property type="entry name" value="PaaA2"/>
    <property type="match status" value="1"/>
</dbReference>
<evidence type="ECO:0000313" key="3">
    <source>
        <dbReference type="Proteomes" id="UP000032210"/>
    </source>
</evidence>
<dbReference type="Proteomes" id="UP000032210">
    <property type="component" value="Unassembled WGS sequence"/>
</dbReference>
<name>A0A0D0TJC1_PSEFL</name>
<reference evidence="2 3" key="1">
    <citation type="submission" date="2015-01" db="EMBL/GenBank/DDBJ databases">
        <title>Genome sequence of the beneficial rhizobacterium Pseudomonas fluorescens 2-79.</title>
        <authorList>
            <person name="Thuermer A."/>
            <person name="Daniel R."/>
        </authorList>
    </citation>
    <scope>NUCLEOTIDE SEQUENCE [LARGE SCALE GENOMIC DNA]</scope>
    <source>
        <strain evidence="2 3">2-79</strain>
    </source>
</reference>
<dbReference type="EMBL" id="JXCQ01000016">
    <property type="protein sequence ID" value="KIR22154.1"/>
    <property type="molecule type" value="Genomic_DNA"/>
</dbReference>
<accession>A0A0D0TJC1</accession>
<sequence length="60" mass="6968">MKKESSEIPQSMEDPSSYEQWFRAKVQKALDDPSPGIPHDEVMREMKAFIESKLSFHPTD</sequence>
<evidence type="ECO:0000259" key="1">
    <source>
        <dbReference type="Pfam" id="PF21217"/>
    </source>
</evidence>
<comment type="caution">
    <text evidence="2">The sequence shown here is derived from an EMBL/GenBank/DDBJ whole genome shotgun (WGS) entry which is preliminary data.</text>
</comment>
<proteinExistence type="predicted"/>
<gene>
    <name evidence="2" type="ORF">PFLU3_23690</name>
</gene>
<dbReference type="PATRIC" id="fig|294.125.peg.2429"/>
<dbReference type="RefSeq" id="WP_043048627.1">
    <property type="nucleotide sequence ID" value="NZ_JXCQ01000016.1"/>
</dbReference>
<evidence type="ECO:0000313" key="2">
    <source>
        <dbReference type="EMBL" id="KIR22154.1"/>
    </source>
</evidence>
<protein>
    <recommendedName>
        <fullName evidence="1">Stability determinant domain-containing protein</fullName>
    </recommendedName>
</protein>
<organism evidence="2 3">
    <name type="scientific">Pseudomonas fluorescens</name>
    <dbReference type="NCBI Taxonomy" id="294"/>
    <lineage>
        <taxon>Bacteria</taxon>
        <taxon>Pseudomonadati</taxon>
        <taxon>Pseudomonadota</taxon>
        <taxon>Gammaproteobacteria</taxon>
        <taxon>Pseudomonadales</taxon>
        <taxon>Pseudomonadaceae</taxon>
        <taxon>Pseudomonas</taxon>
    </lineage>
</organism>
<dbReference type="AlphaFoldDB" id="A0A0D0TJC1"/>
<feature type="domain" description="Stability determinant" evidence="1">
    <location>
        <begin position="15"/>
        <end position="45"/>
    </location>
</feature>
<dbReference type="Gene3D" id="6.20.450.20">
    <property type="match status" value="1"/>
</dbReference>